<accession>A0AAN7NRI5</accession>
<evidence type="ECO:0000313" key="2">
    <source>
        <dbReference type="EMBL" id="KAK4830307.1"/>
    </source>
</evidence>
<dbReference type="InterPro" id="IPR028257">
    <property type="entry name" value="CEP126"/>
</dbReference>
<keyword evidence="3" id="KW-1185">Reference proteome</keyword>
<dbReference type="PANTHER" id="PTHR31191">
    <property type="entry name" value="CENTROSOMAL PROTEIN CEP126"/>
    <property type="match status" value="1"/>
</dbReference>
<dbReference type="GO" id="GO:0030496">
    <property type="term" value="C:midbody"/>
    <property type="evidence" value="ECO:0007669"/>
    <property type="project" value="TreeGrafter"/>
</dbReference>
<name>A0AAN7NRI5_MYCAM</name>
<feature type="region of interest" description="Disordered" evidence="1">
    <location>
        <begin position="252"/>
        <end position="285"/>
    </location>
</feature>
<dbReference type="Proteomes" id="UP001333110">
    <property type="component" value="Unassembled WGS sequence"/>
</dbReference>
<dbReference type="GO" id="GO:0007052">
    <property type="term" value="P:mitotic spindle organization"/>
    <property type="evidence" value="ECO:0007669"/>
    <property type="project" value="InterPro"/>
</dbReference>
<gene>
    <name evidence="2" type="ORF">QYF61_009812</name>
</gene>
<sequence>MTSRGPFPPLPFCVVPVTRPKQVFDNHEDKHGVFSEHRRQSVASKRWKPTYHAQNSLYTIRLSPVQSAFHPVQNMNNTYKSDEESTVQFLMAEELASTPVGADESLTAMESLQPARQPLLLNRALCIGRSALSIEEEKIFQSLDHLNQRLQNLPNNIYQHLHLKSNSSSACHANLIVMNAVQIRGLQTSSKAPGSNEGKISARDGSSTTPLWLFGVCNDKPVPALLRKSYNSGVDTALSSAHQLIQSSSQGECPKWVANGSGAEPDEGVMTSSLPSADMARKTQG</sequence>
<organism evidence="2 3">
    <name type="scientific">Mycteria americana</name>
    <name type="common">Wood stork</name>
    <dbReference type="NCBI Taxonomy" id="33587"/>
    <lineage>
        <taxon>Eukaryota</taxon>
        <taxon>Metazoa</taxon>
        <taxon>Chordata</taxon>
        <taxon>Craniata</taxon>
        <taxon>Vertebrata</taxon>
        <taxon>Euteleostomi</taxon>
        <taxon>Archelosauria</taxon>
        <taxon>Archosauria</taxon>
        <taxon>Dinosauria</taxon>
        <taxon>Saurischia</taxon>
        <taxon>Theropoda</taxon>
        <taxon>Coelurosauria</taxon>
        <taxon>Aves</taxon>
        <taxon>Neognathae</taxon>
        <taxon>Neoaves</taxon>
        <taxon>Aequornithes</taxon>
        <taxon>Ciconiiformes</taxon>
        <taxon>Ciconiidae</taxon>
        <taxon>Mycteria</taxon>
    </lineage>
</organism>
<proteinExistence type="predicted"/>
<evidence type="ECO:0000313" key="3">
    <source>
        <dbReference type="Proteomes" id="UP001333110"/>
    </source>
</evidence>
<dbReference type="Pfam" id="PF15352">
    <property type="entry name" value="K1377"/>
    <property type="match status" value="1"/>
</dbReference>
<evidence type="ECO:0000256" key="1">
    <source>
        <dbReference type="SAM" id="MobiDB-lite"/>
    </source>
</evidence>
<protein>
    <submittedName>
        <fullName evidence="2">Uncharacterized protein</fullName>
    </submittedName>
</protein>
<comment type="caution">
    <text evidence="2">The sequence shown here is derived from an EMBL/GenBank/DDBJ whole genome shotgun (WGS) entry which is preliminary data.</text>
</comment>
<dbReference type="AlphaFoldDB" id="A0AAN7NRI5"/>
<dbReference type="PANTHER" id="PTHR31191:SF4">
    <property type="entry name" value="CENTROSOMAL PROTEIN OF 126 KDA"/>
    <property type="match status" value="1"/>
</dbReference>
<dbReference type="GO" id="GO:0097546">
    <property type="term" value="C:ciliary base"/>
    <property type="evidence" value="ECO:0007669"/>
    <property type="project" value="InterPro"/>
</dbReference>
<dbReference type="GO" id="GO:0031122">
    <property type="term" value="P:cytoplasmic microtubule organization"/>
    <property type="evidence" value="ECO:0007669"/>
    <property type="project" value="InterPro"/>
</dbReference>
<dbReference type="GO" id="GO:1905515">
    <property type="term" value="P:non-motile cilium assembly"/>
    <property type="evidence" value="ECO:0007669"/>
    <property type="project" value="InterPro"/>
</dbReference>
<reference evidence="2 3" key="1">
    <citation type="journal article" date="2023" name="J. Hered.">
        <title>Chromosome-level genome of the wood stork (Mycteria americana) provides insight into avian chromosome evolution.</title>
        <authorList>
            <person name="Flamio R. Jr."/>
            <person name="Ramstad K.M."/>
        </authorList>
    </citation>
    <scope>NUCLEOTIDE SEQUENCE [LARGE SCALE GENOMIC DNA]</scope>
    <source>
        <strain evidence="2">JAX WOST 10</strain>
    </source>
</reference>
<dbReference type="EMBL" id="JAUNZN010000001">
    <property type="protein sequence ID" value="KAK4830307.1"/>
    <property type="molecule type" value="Genomic_DNA"/>
</dbReference>
<dbReference type="GO" id="GO:0005813">
    <property type="term" value="C:centrosome"/>
    <property type="evidence" value="ECO:0007669"/>
    <property type="project" value="InterPro"/>
</dbReference>